<feature type="compositionally biased region" description="Low complexity" evidence="1">
    <location>
        <begin position="152"/>
        <end position="164"/>
    </location>
</feature>
<reference evidence="3 4" key="1">
    <citation type="journal article" date="2012" name="G3 (Bethesda)">
        <title>Pichia sorbitophila, an interspecies yeast hybrid reveals early steps of genome resolution following polyploidization.</title>
        <authorList>
            <person name="Leh Louis V."/>
            <person name="Despons L."/>
            <person name="Friedrich A."/>
            <person name="Martin T."/>
            <person name="Durrens P."/>
            <person name="Casaregola S."/>
            <person name="Neuveglise C."/>
            <person name="Fairhead C."/>
            <person name="Marck C."/>
            <person name="Cruz J.A."/>
            <person name="Straub M.L."/>
            <person name="Kugler V."/>
            <person name="Sacerdot C."/>
            <person name="Uzunov Z."/>
            <person name="Thierry A."/>
            <person name="Weiss S."/>
            <person name="Bleykasten C."/>
            <person name="De Montigny J."/>
            <person name="Jacques N."/>
            <person name="Jung P."/>
            <person name="Lemaire M."/>
            <person name="Mallet S."/>
            <person name="Morel G."/>
            <person name="Richard G.F."/>
            <person name="Sarkar A."/>
            <person name="Savel G."/>
            <person name="Schacherer J."/>
            <person name="Seret M.L."/>
            <person name="Talla E."/>
            <person name="Samson G."/>
            <person name="Jubin C."/>
            <person name="Poulain J."/>
            <person name="Vacherie B."/>
            <person name="Barbe V."/>
            <person name="Pelletier E."/>
            <person name="Sherman D.J."/>
            <person name="Westhof E."/>
            <person name="Weissenbach J."/>
            <person name="Baret P.V."/>
            <person name="Wincker P."/>
            <person name="Gaillardin C."/>
            <person name="Dujon B."/>
            <person name="Souciet J.L."/>
        </authorList>
    </citation>
    <scope>NUCLEOTIDE SEQUENCE [LARGE SCALE GENOMIC DNA]</scope>
    <source>
        <strain evidence="4">ATCC MYA-4447 / BCRC 22081 / CBS 7064 / NBRC 10061 / NRRL Y-12695</strain>
    </source>
</reference>
<keyword evidence="4" id="KW-1185">Reference proteome</keyword>
<accession>G8XZ45</accession>
<dbReference type="SMART" id="SM00353">
    <property type="entry name" value="HLH"/>
    <property type="match status" value="1"/>
</dbReference>
<dbReference type="Gene3D" id="4.10.280.10">
    <property type="entry name" value="Helix-loop-helix DNA-binding domain"/>
    <property type="match status" value="1"/>
</dbReference>
<gene>
    <name evidence="3" type="primary">Piso0_005478</name>
    <name evidence="3" type="ORF">GNLVRS01_PISO0N15963g</name>
</gene>
<dbReference type="PANTHER" id="PTHR47336:SF2">
    <property type="entry name" value="TRANSCRIPTION FACTOR HMS1-RELATED"/>
    <property type="match status" value="1"/>
</dbReference>
<dbReference type="EMBL" id="FO082046">
    <property type="protein sequence ID" value="CCE86954.1"/>
    <property type="molecule type" value="Genomic_DNA"/>
</dbReference>
<dbReference type="PANTHER" id="PTHR47336">
    <property type="entry name" value="TRANSCRIPTION FACTOR HMS1-RELATED"/>
    <property type="match status" value="1"/>
</dbReference>
<feature type="compositionally biased region" description="Polar residues" evidence="1">
    <location>
        <begin position="92"/>
        <end position="105"/>
    </location>
</feature>
<feature type="region of interest" description="Disordered" evidence="1">
    <location>
        <begin position="76"/>
        <end position="183"/>
    </location>
</feature>
<organism evidence="3 4">
    <name type="scientific">Pichia sorbitophila (strain ATCC MYA-4447 / BCRC 22081 / CBS 7064 / NBRC 10061 / NRRL Y-12695)</name>
    <name type="common">Hybrid yeast</name>
    <dbReference type="NCBI Taxonomy" id="559304"/>
    <lineage>
        <taxon>Eukaryota</taxon>
        <taxon>Fungi</taxon>
        <taxon>Dikarya</taxon>
        <taxon>Ascomycota</taxon>
        <taxon>Saccharomycotina</taxon>
        <taxon>Pichiomycetes</taxon>
        <taxon>Debaryomycetaceae</taxon>
        <taxon>Millerozyma</taxon>
    </lineage>
</organism>
<dbReference type="SUPFAM" id="SSF47459">
    <property type="entry name" value="HLH, helix-loop-helix DNA-binding domain"/>
    <property type="match status" value="1"/>
</dbReference>
<dbReference type="STRING" id="559304.G8XZ45"/>
<sequence length="295" mass="32008">MPNHTMSISGEPYLIARGCGGRMAEEGAGRSMSFKPEEYDTFLPTIFEKSNAGQSPDELLSDFNFGFEKDKGYVLGNCPQPSGVEVGPPQPSYQSSRQGSVSGPQLESMEPVGPLDAMGDEMEGNDELGGAGEQWDVEYGAGDDSERQQQLAAGSGAAAWSSDGAVDKQDSSVSPKRPRARSAHNVIEQRYRDRLNDRFLELQNSVPSLRALARKRSSVGENPSADDRLEGLELARNLSKGTILAKSVEYIEFLQSKNSHMRSQNEQLMIKAQMLGLLPTNSLPSPSSNASYPDI</sequence>
<dbReference type="eggNOG" id="KOG2588">
    <property type="taxonomic scope" value="Eukaryota"/>
</dbReference>
<dbReference type="Pfam" id="PF00010">
    <property type="entry name" value="HLH"/>
    <property type="match status" value="1"/>
</dbReference>
<dbReference type="GO" id="GO:0046983">
    <property type="term" value="F:protein dimerization activity"/>
    <property type="evidence" value="ECO:0007669"/>
    <property type="project" value="InterPro"/>
</dbReference>
<dbReference type="InParanoid" id="G8XZ45"/>
<dbReference type="OrthoDB" id="2133190at2759"/>
<dbReference type="AlphaFoldDB" id="G8XZ45"/>
<feature type="domain" description="BHLH" evidence="2">
    <location>
        <begin position="179"/>
        <end position="254"/>
    </location>
</feature>
<name>G8XZ45_PICSO</name>
<dbReference type="InterPro" id="IPR011598">
    <property type="entry name" value="bHLH_dom"/>
</dbReference>
<dbReference type="InterPro" id="IPR052099">
    <property type="entry name" value="Regulatory_TF_Diverse"/>
</dbReference>
<evidence type="ECO:0000256" key="1">
    <source>
        <dbReference type="SAM" id="MobiDB-lite"/>
    </source>
</evidence>
<evidence type="ECO:0000259" key="2">
    <source>
        <dbReference type="PROSITE" id="PS50888"/>
    </source>
</evidence>
<evidence type="ECO:0000313" key="3">
    <source>
        <dbReference type="EMBL" id="CCE86954.1"/>
    </source>
</evidence>
<dbReference type="InterPro" id="IPR036638">
    <property type="entry name" value="HLH_DNA-bd_sf"/>
</dbReference>
<evidence type="ECO:0000313" key="4">
    <source>
        <dbReference type="Proteomes" id="UP000005222"/>
    </source>
</evidence>
<protein>
    <submittedName>
        <fullName evidence="3">Piso0_005478 protein</fullName>
    </submittedName>
</protein>
<dbReference type="Proteomes" id="UP000005222">
    <property type="component" value="Chromosome N"/>
</dbReference>
<dbReference type="PROSITE" id="PS50888">
    <property type="entry name" value="BHLH"/>
    <property type="match status" value="1"/>
</dbReference>
<proteinExistence type="predicted"/>
<dbReference type="HOGENOM" id="CLU_1034473_0_0_1"/>